<name>A0A381X6N6_9ZZZZ</name>
<proteinExistence type="predicted"/>
<dbReference type="EMBL" id="UINC01014083">
    <property type="protein sequence ID" value="SVA60328.1"/>
    <property type="molecule type" value="Genomic_DNA"/>
</dbReference>
<protein>
    <submittedName>
        <fullName evidence="1">Uncharacterized protein</fullName>
    </submittedName>
</protein>
<accession>A0A381X6N6</accession>
<dbReference type="Gene3D" id="3.40.367.20">
    <property type="match status" value="1"/>
</dbReference>
<dbReference type="Gene3D" id="3.30.420.40">
    <property type="match status" value="1"/>
</dbReference>
<organism evidence="1">
    <name type="scientific">marine metagenome</name>
    <dbReference type="NCBI Taxonomy" id="408172"/>
    <lineage>
        <taxon>unclassified sequences</taxon>
        <taxon>metagenomes</taxon>
        <taxon>ecological metagenomes</taxon>
    </lineage>
</organism>
<reference evidence="1" key="1">
    <citation type="submission" date="2018-05" db="EMBL/GenBank/DDBJ databases">
        <authorList>
            <person name="Lanie J.A."/>
            <person name="Ng W.-L."/>
            <person name="Kazmierczak K.M."/>
            <person name="Andrzejewski T.M."/>
            <person name="Davidsen T.M."/>
            <person name="Wayne K.J."/>
            <person name="Tettelin H."/>
            <person name="Glass J.I."/>
            <person name="Rusch D."/>
            <person name="Podicherti R."/>
            <person name="Tsui H.-C.T."/>
            <person name="Winkler M.E."/>
        </authorList>
    </citation>
    <scope>NUCLEOTIDE SEQUENCE</scope>
</reference>
<dbReference type="AlphaFoldDB" id="A0A381X6N6"/>
<sequence length="43" mass="5039">HKLFRKNFENNEKMMKLLSCVPIYYVKKKDLGLIGALNLSLID</sequence>
<feature type="non-terminal residue" evidence="1">
    <location>
        <position position="1"/>
    </location>
</feature>
<gene>
    <name evidence="1" type="ORF">METZ01_LOCUS113182</name>
</gene>
<evidence type="ECO:0000313" key="1">
    <source>
        <dbReference type="EMBL" id="SVA60328.1"/>
    </source>
</evidence>